<reference evidence="2 3" key="1">
    <citation type="submission" date="2022-12" db="EMBL/GenBank/DDBJ databases">
        <title>Chromosome-level genome assembly of true bugs.</title>
        <authorList>
            <person name="Ma L."/>
            <person name="Li H."/>
        </authorList>
    </citation>
    <scope>NUCLEOTIDE SEQUENCE [LARGE SCALE GENOMIC DNA]</scope>
    <source>
        <strain evidence="2">Lab_2022b</strain>
    </source>
</reference>
<proteinExistence type="predicted"/>
<keyword evidence="3" id="KW-1185">Reference proteome</keyword>
<dbReference type="EMBL" id="JAPXFL010000001">
    <property type="protein sequence ID" value="KAK9512443.1"/>
    <property type="molecule type" value="Genomic_DNA"/>
</dbReference>
<sequence length="403" mass="45986">MAQPRRPSSTHVYPRRQPSSSLFSPSMATDIINMSAQKNSRALKVSKITLAEEALAIRSHVNYLKAMVYYLKEPQVQDVATLLAFCYASSFISFDNLTEIDLSYTLTTILITGQLTFELFPSSSLIQNIESFFHVVKTDAQTIVKLYKDLGVELNDKYQELICRKQYPAVYQLLLGSAALTYCMIGKKLKKVNLREWIENQLTSFTAGLSVSINLLRCTPYPTIKYYNNLDQMYCLVDQLKKDMVSAILIKSECTDYIQRLFRIVAGVLRGMTLTNFYLIDQIIVRDNPIFLQWGAVARYLPHIKQAYQVYSKLGSRAAWCELLVEEKEIEIFRSDPIQIVGAIAFYIGKLTGTKGLDRFERYFTRVDISALVPKITEICQRCGVIDDGCRIDVKTFEVPGEF</sequence>
<dbReference type="Proteomes" id="UP001461498">
    <property type="component" value="Unassembled WGS sequence"/>
</dbReference>
<evidence type="ECO:0000313" key="3">
    <source>
        <dbReference type="Proteomes" id="UP001461498"/>
    </source>
</evidence>
<comment type="caution">
    <text evidence="2">The sequence shown here is derived from an EMBL/GenBank/DDBJ whole genome shotgun (WGS) entry which is preliminary data.</text>
</comment>
<dbReference type="AlphaFoldDB" id="A0AAW1DN92"/>
<evidence type="ECO:0000256" key="1">
    <source>
        <dbReference type="SAM" id="MobiDB-lite"/>
    </source>
</evidence>
<gene>
    <name evidence="2" type="ORF">O3M35_000875</name>
</gene>
<accession>A0AAW1DN92</accession>
<name>A0AAW1DN92_9HEMI</name>
<organism evidence="2 3">
    <name type="scientific">Rhynocoris fuscipes</name>
    <dbReference type="NCBI Taxonomy" id="488301"/>
    <lineage>
        <taxon>Eukaryota</taxon>
        <taxon>Metazoa</taxon>
        <taxon>Ecdysozoa</taxon>
        <taxon>Arthropoda</taxon>
        <taxon>Hexapoda</taxon>
        <taxon>Insecta</taxon>
        <taxon>Pterygota</taxon>
        <taxon>Neoptera</taxon>
        <taxon>Paraneoptera</taxon>
        <taxon>Hemiptera</taxon>
        <taxon>Heteroptera</taxon>
        <taxon>Panheteroptera</taxon>
        <taxon>Cimicomorpha</taxon>
        <taxon>Reduviidae</taxon>
        <taxon>Harpactorinae</taxon>
        <taxon>Harpactorini</taxon>
        <taxon>Rhynocoris</taxon>
    </lineage>
</organism>
<evidence type="ECO:0000313" key="2">
    <source>
        <dbReference type="EMBL" id="KAK9512443.1"/>
    </source>
</evidence>
<feature type="region of interest" description="Disordered" evidence="1">
    <location>
        <begin position="1"/>
        <end position="21"/>
    </location>
</feature>
<protein>
    <submittedName>
        <fullName evidence="2">Uncharacterized protein</fullName>
    </submittedName>
</protein>